<evidence type="ECO:0000313" key="2">
    <source>
        <dbReference type="Proteomes" id="UP000054845"/>
    </source>
</evidence>
<keyword evidence="2" id="KW-1185">Reference proteome</keyword>
<dbReference type="EMBL" id="CCYA01000276">
    <property type="protein sequence ID" value="CEH18928.1"/>
    <property type="molecule type" value="Genomic_DNA"/>
</dbReference>
<dbReference type="AlphaFoldDB" id="A0A0P1BPW0"/>
<protein>
    <submittedName>
        <fullName evidence="1">Uncharacterized protein</fullName>
    </submittedName>
</protein>
<dbReference type="Proteomes" id="UP000054845">
    <property type="component" value="Unassembled WGS sequence"/>
</dbReference>
<proteinExistence type="predicted"/>
<evidence type="ECO:0000313" key="1">
    <source>
        <dbReference type="EMBL" id="CEH18928.1"/>
    </source>
</evidence>
<sequence length="136" mass="15609">MPKKTTKFDRQPFTEEDVRLARLQPTNVLRSAPLHGVFKQQNVAYVNTLLRSKVLLDSAAAKIEIWVRQRRTAVNGDHAHDMVIIDKKATLSPTKFSGPQSVNKERFPATCFAPVEDVRPKEMLDYEGHVRGWLRR</sequence>
<organism evidence="1 2">
    <name type="scientific">Ceraceosorus bombacis</name>
    <dbReference type="NCBI Taxonomy" id="401625"/>
    <lineage>
        <taxon>Eukaryota</taxon>
        <taxon>Fungi</taxon>
        <taxon>Dikarya</taxon>
        <taxon>Basidiomycota</taxon>
        <taxon>Ustilaginomycotina</taxon>
        <taxon>Exobasidiomycetes</taxon>
        <taxon>Ceraceosorales</taxon>
        <taxon>Ceraceosoraceae</taxon>
        <taxon>Ceraceosorus</taxon>
    </lineage>
</organism>
<accession>A0A0P1BPW0</accession>
<name>A0A0P1BPW0_9BASI</name>
<reference evidence="1 2" key="1">
    <citation type="submission" date="2014-09" db="EMBL/GenBank/DDBJ databases">
        <authorList>
            <person name="Magalhaes I.L.F."/>
            <person name="Oliveira U."/>
            <person name="Santos F.R."/>
            <person name="Vidigal T.H.D.A."/>
            <person name="Brescovit A.D."/>
            <person name="Santos A.J."/>
        </authorList>
    </citation>
    <scope>NUCLEOTIDE SEQUENCE [LARGE SCALE GENOMIC DNA]</scope>
</reference>